<comment type="caution">
    <text evidence="4">The sequence shown here is derived from an EMBL/GenBank/DDBJ whole genome shotgun (WGS) entry which is preliminary data.</text>
</comment>
<evidence type="ECO:0000256" key="2">
    <source>
        <dbReference type="ARBA" id="ARBA00022837"/>
    </source>
</evidence>
<proteinExistence type="predicted"/>
<dbReference type="PROSITE" id="PS00018">
    <property type="entry name" value="EF_HAND_1"/>
    <property type="match status" value="1"/>
</dbReference>
<dbReference type="GO" id="GO:0043226">
    <property type="term" value="C:organelle"/>
    <property type="evidence" value="ECO:0007669"/>
    <property type="project" value="UniProtKB-ARBA"/>
</dbReference>
<reference evidence="5" key="1">
    <citation type="journal article" date="2015" name="PLoS Genet.">
        <title>Genome Sequence and Transcriptome Analyses of Chrysochromulina tobin: Metabolic Tools for Enhanced Algal Fitness in the Prominent Order Prymnesiales (Haptophyceae).</title>
        <authorList>
            <person name="Hovde B.T."/>
            <person name="Deodato C.R."/>
            <person name="Hunsperger H.M."/>
            <person name="Ryken S.A."/>
            <person name="Yost W."/>
            <person name="Jha R.K."/>
            <person name="Patterson J."/>
            <person name="Monnat R.J. Jr."/>
            <person name="Barlow S.B."/>
            <person name="Starkenburg S.R."/>
            <person name="Cattolico R.A."/>
        </authorList>
    </citation>
    <scope>NUCLEOTIDE SEQUENCE</scope>
    <source>
        <strain evidence="5">CCMP291</strain>
    </source>
</reference>
<keyword evidence="2" id="KW-0106">Calcium</keyword>
<name>A0A0M0JQM0_9EUKA</name>
<dbReference type="Pfam" id="PF13499">
    <property type="entry name" value="EF-hand_7"/>
    <property type="match status" value="1"/>
</dbReference>
<dbReference type="SUPFAM" id="SSF47473">
    <property type="entry name" value="EF-hand"/>
    <property type="match status" value="1"/>
</dbReference>
<dbReference type="InterPro" id="IPR002048">
    <property type="entry name" value="EF_hand_dom"/>
</dbReference>
<gene>
    <name evidence="4" type="ORF">Ctob_013895</name>
</gene>
<evidence type="ECO:0000256" key="1">
    <source>
        <dbReference type="ARBA" id="ARBA00022737"/>
    </source>
</evidence>
<keyword evidence="1" id="KW-0677">Repeat</keyword>
<feature type="domain" description="EF-hand" evidence="3">
    <location>
        <begin position="84"/>
        <end position="119"/>
    </location>
</feature>
<dbReference type="InterPro" id="IPR011992">
    <property type="entry name" value="EF-hand-dom_pair"/>
</dbReference>
<dbReference type="Gene3D" id="1.10.238.10">
    <property type="entry name" value="EF-hand"/>
    <property type="match status" value="2"/>
</dbReference>
<dbReference type="AlphaFoldDB" id="A0A0M0JQM0"/>
<organism evidence="4 5">
    <name type="scientific">Chrysochromulina tobinii</name>
    <dbReference type="NCBI Taxonomy" id="1460289"/>
    <lineage>
        <taxon>Eukaryota</taxon>
        <taxon>Haptista</taxon>
        <taxon>Haptophyta</taxon>
        <taxon>Prymnesiophyceae</taxon>
        <taxon>Prymnesiales</taxon>
        <taxon>Chrysochromulinaceae</taxon>
        <taxon>Chrysochromulina</taxon>
    </lineage>
</organism>
<evidence type="ECO:0000313" key="4">
    <source>
        <dbReference type="EMBL" id="KOO28592.1"/>
    </source>
</evidence>
<dbReference type="GO" id="GO:0005509">
    <property type="term" value="F:calcium ion binding"/>
    <property type="evidence" value="ECO:0007669"/>
    <property type="project" value="InterPro"/>
</dbReference>
<dbReference type="OrthoDB" id="26525at2759"/>
<dbReference type="FunFam" id="1.10.238.10:FF:000178">
    <property type="entry name" value="Calmodulin-2 A"/>
    <property type="match status" value="1"/>
</dbReference>
<dbReference type="PROSITE" id="PS50222">
    <property type="entry name" value="EF_HAND_2"/>
    <property type="match status" value="2"/>
</dbReference>
<dbReference type="EMBL" id="JWZX01002545">
    <property type="protein sequence ID" value="KOO28592.1"/>
    <property type="molecule type" value="Genomic_DNA"/>
</dbReference>
<dbReference type="SMART" id="SM00054">
    <property type="entry name" value="EFh"/>
    <property type="match status" value="2"/>
</dbReference>
<keyword evidence="5" id="KW-1185">Reference proteome</keyword>
<dbReference type="Proteomes" id="UP000037460">
    <property type="component" value="Unassembled WGS sequence"/>
</dbReference>
<protein>
    <submittedName>
        <fullName evidence="4">Calmodulin</fullName>
    </submittedName>
</protein>
<evidence type="ECO:0000313" key="5">
    <source>
        <dbReference type="Proteomes" id="UP000037460"/>
    </source>
</evidence>
<dbReference type="PANTHER" id="PTHR23049">
    <property type="entry name" value="MYOSIN REGULATORY LIGHT CHAIN 2"/>
    <property type="match status" value="1"/>
</dbReference>
<sequence>MTAKLTTAQEQELMNVFVMMDKNGSGGVEIRELNYLMCKLLGQEVDELTLSEILSELTDSDAPGRFISFQTFKEYMGPIIANINVDDMCNRAFKALDKDGSGSISVSELRPILSATAGSKLSEAQVDSVLKVAAGSDGTVRLKDYMSVIKSDLPTVHKEGYM</sequence>
<accession>A0A0M0JQM0</accession>
<dbReference type="InterPro" id="IPR018247">
    <property type="entry name" value="EF_Hand_1_Ca_BS"/>
</dbReference>
<feature type="domain" description="EF-hand" evidence="3">
    <location>
        <begin position="8"/>
        <end position="43"/>
    </location>
</feature>
<dbReference type="InterPro" id="IPR050403">
    <property type="entry name" value="Myosin_RLC"/>
</dbReference>
<evidence type="ECO:0000259" key="3">
    <source>
        <dbReference type="PROSITE" id="PS50222"/>
    </source>
</evidence>